<keyword evidence="2" id="KW-0378">Hydrolase</keyword>
<evidence type="ECO:0000256" key="1">
    <source>
        <dbReference type="ARBA" id="ARBA00008061"/>
    </source>
</evidence>
<dbReference type="CDD" id="cd11333">
    <property type="entry name" value="AmyAc_SI_OligoGlu_DGase"/>
    <property type="match status" value="1"/>
</dbReference>
<dbReference type="RefSeq" id="WP_407143618.1">
    <property type="nucleotide sequence ID" value="NZ_JBGQQI010000003.1"/>
</dbReference>
<dbReference type="PANTHER" id="PTHR10357">
    <property type="entry name" value="ALPHA-AMYLASE FAMILY MEMBER"/>
    <property type="match status" value="1"/>
</dbReference>
<keyword evidence="3" id="KW-0326">Glycosidase</keyword>
<dbReference type="InterPro" id="IPR045857">
    <property type="entry name" value="O16G_dom_2"/>
</dbReference>
<dbReference type="Pfam" id="PF00128">
    <property type="entry name" value="Alpha-amylase"/>
    <property type="match status" value="1"/>
</dbReference>
<keyword evidence="6" id="KW-1185">Reference proteome</keyword>
<comment type="caution">
    <text evidence="5">The sequence shown here is derived from an EMBL/GenBank/DDBJ whole genome shotgun (WGS) entry which is preliminary data.</text>
</comment>
<dbReference type="Proteomes" id="UP001625374">
    <property type="component" value="Unassembled WGS sequence"/>
</dbReference>
<protein>
    <submittedName>
        <fullName evidence="5">Alpha-glucosidase</fullName>
    </submittedName>
</protein>
<dbReference type="InterPro" id="IPR017853">
    <property type="entry name" value="GH"/>
</dbReference>
<dbReference type="Gene3D" id="3.20.20.80">
    <property type="entry name" value="Glycosidases"/>
    <property type="match status" value="1"/>
</dbReference>
<dbReference type="SUPFAM" id="SSF51011">
    <property type="entry name" value="Glycosyl hydrolase domain"/>
    <property type="match status" value="1"/>
</dbReference>
<evidence type="ECO:0000256" key="3">
    <source>
        <dbReference type="ARBA" id="ARBA00023295"/>
    </source>
</evidence>
<dbReference type="EMBL" id="JBGQQK010000004">
    <property type="protein sequence ID" value="MFL2102045.1"/>
    <property type="molecule type" value="Genomic_DNA"/>
</dbReference>
<dbReference type="InterPro" id="IPR013780">
    <property type="entry name" value="Glyco_hydro_b"/>
</dbReference>
<dbReference type="SUPFAM" id="SSF51445">
    <property type="entry name" value="(Trans)glycosidases"/>
    <property type="match status" value="1"/>
</dbReference>
<name>A0ABW8UHD7_9LACT</name>
<dbReference type="Gene3D" id="3.90.400.10">
    <property type="entry name" value="Oligo-1,6-glucosidase, Domain 2"/>
    <property type="match status" value="1"/>
</dbReference>
<evidence type="ECO:0000256" key="2">
    <source>
        <dbReference type="ARBA" id="ARBA00022801"/>
    </source>
</evidence>
<dbReference type="Pfam" id="PF23915">
    <property type="entry name" value="SusG_C"/>
    <property type="match status" value="1"/>
</dbReference>
<gene>
    <name evidence="5" type="ORF">ACEN37_02145</name>
</gene>
<dbReference type="InterPro" id="IPR006047">
    <property type="entry name" value="GH13_cat_dom"/>
</dbReference>
<evidence type="ECO:0000313" key="6">
    <source>
        <dbReference type="Proteomes" id="UP001625374"/>
    </source>
</evidence>
<dbReference type="SMART" id="SM00642">
    <property type="entry name" value="Aamy"/>
    <property type="match status" value="1"/>
</dbReference>
<dbReference type="PANTHER" id="PTHR10357:SF179">
    <property type="entry name" value="NEUTRAL AND BASIC AMINO ACID TRANSPORT PROTEIN RBAT"/>
    <property type="match status" value="1"/>
</dbReference>
<comment type="similarity">
    <text evidence="1">Belongs to the glycosyl hydrolase 13 family.</text>
</comment>
<dbReference type="InterPro" id="IPR056300">
    <property type="entry name" value="SusG-like_C"/>
</dbReference>
<evidence type="ECO:0000313" key="5">
    <source>
        <dbReference type="EMBL" id="MFL2102045.1"/>
    </source>
</evidence>
<organism evidence="5 6">
    <name type="scientific">Marinilactibacillus psychrotolerans</name>
    <dbReference type="NCBI Taxonomy" id="191770"/>
    <lineage>
        <taxon>Bacteria</taxon>
        <taxon>Bacillati</taxon>
        <taxon>Bacillota</taxon>
        <taxon>Bacilli</taxon>
        <taxon>Lactobacillales</taxon>
        <taxon>Carnobacteriaceae</taxon>
        <taxon>Marinilactibacillus</taxon>
    </lineage>
</organism>
<accession>A0ABW8UHD7</accession>
<proteinExistence type="inferred from homology"/>
<sequence>MTWWKNLVVYQIYPRSFQDSNRDGIGDIPGIIKRLDYLQTLGVNAVWLSPVYESPNDDNGYDISNYEAIHPEYGTMDDMNNLIAEADKRNIRIIMDQVVNHTSDEHPWFQEAIRDKTSKYRDYYIWRDPVNGREPNDLKSAFGGSAWEYDEKSGQYYLHIFSRKQPDLNWENKEMRQDIYKMMNFWLDKGIGGFRMDVIDLLGKDPDQKITGNGPKLHDFLKEMHQKTFGNYDVMTVGESWVLTPETAPLFADEGRNELNMMFQFEHLMIDELPETSKWDLKKLDLIELKQVFNKWQTGIPDTTSNSLFWDNHDTPRIVSRYGNDKKYRVESAKMLAILLHLMKGTPYIYQGEEIGMTNLAINHISEVQDIESYRLYHEKLAQGWTEEQIIEAINTKGRDNARTPMQWADSAKGGFTTGTPWMKVNSNIQEINVEEALKDENSVFYTYQKLIQLRKEHTVVIDGEFKMMLLDHPKIFAYERQNSDTTWLIVANFSDQETKLSLSDKEQIVEVIISNSDKKAYNLKELNLSPYETFVVEK</sequence>
<evidence type="ECO:0000259" key="4">
    <source>
        <dbReference type="SMART" id="SM00642"/>
    </source>
</evidence>
<dbReference type="Gene3D" id="2.60.40.1180">
    <property type="entry name" value="Golgi alpha-mannosidase II"/>
    <property type="match status" value="1"/>
</dbReference>
<dbReference type="NCBIfam" id="NF008183">
    <property type="entry name" value="PRK10933.1"/>
    <property type="match status" value="1"/>
</dbReference>
<feature type="domain" description="Glycosyl hydrolase family 13 catalytic" evidence="4">
    <location>
        <begin position="11"/>
        <end position="403"/>
    </location>
</feature>
<reference evidence="5 6" key="1">
    <citation type="submission" date="2024-08" db="EMBL/GenBank/DDBJ databases">
        <authorList>
            <person name="Arias E."/>
        </authorList>
    </citation>
    <scope>NUCLEOTIDE SEQUENCE [LARGE SCALE GENOMIC DNA]</scope>
    <source>
        <strain evidence="5 6">FAM 24106</strain>
    </source>
</reference>